<evidence type="ECO:0000313" key="7">
    <source>
        <dbReference type="Ensembl" id="ENSOANP00000013951.2"/>
    </source>
</evidence>
<reference evidence="7" key="2">
    <citation type="submission" date="2025-08" db="UniProtKB">
        <authorList>
            <consortium name="Ensembl"/>
        </authorList>
    </citation>
    <scope>IDENTIFICATION</scope>
    <source>
        <strain evidence="7">Glennie</strain>
    </source>
</reference>
<feature type="compositionally biased region" description="Acidic residues" evidence="4">
    <location>
        <begin position="239"/>
        <end position="253"/>
    </location>
</feature>
<feature type="region of interest" description="Disordered" evidence="4">
    <location>
        <begin position="217"/>
        <end position="265"/>
    </location>
</feature>
<evidence type="ECO:0000313" key="8">
    <source>
        <dbReference type="Proteomes" id="UP000002279"/>
    </source>
</evidence>
<dbReference type="InterPro" id="IPR037808">
    <property type="entry name" value="C2_Dock-C"/>
</dbReference>
<dbReference type="Pfam" id="PF14429">
    <property type="entry name" value="DOCK-C2"/>
    <property type="match status" value="1"/>
</dbReference>
<keyword evidence="2" id="KW-0344">Guanine-nucleotide releasing factor</keyword>
<feature type="compositionally biased region" description="Basic and acidic residues" evidence="4">
    <location>
        <begin position="254"/>
        <end position="265"/>
    </location>
</feature>
<dbReference type="InterPro" id="IPR027357">
    <property type="entry name" value="DOCKER_dom"/>
</dbReference>
<dbReference type="HOGENOM" id="CLU_033132_0_0_1"/>
<dbReference type="PROSITE" id="PS51651">
    <property type="entry name" value="DOCKER"/>
    <property type="match status" value="1"/>
</dbReference>
<dbReference type="InterPro" id="IPR046769">
    <property type="entry name" value="DOCKER_Lobe_A"/>
</dbReference>
<feature type="region of interest" description="Disordered" evidence="4">
    <location>
        <begin position="292"/>
        <end position="312"/>
    </location>
</feature>
<feature type="compositionally biased region" description="Basic and acidic residues" evidence="4">
    <location>
        <begin position="293"/>
        <end position="312"/>
    </location>
</feature>
<dbReference type="Bgee" id="ENSOANG00000009181">
    <property type="expression patterns" value="Expressed in fibroblast and 8 other cell types or tissues"/>
</dbReference>
<dbReference type="Pfam" id="PF06920">
    <property type="entry name" value="DHR-2_Lobe_A"/>
    <property type="match status" value="1"/>
</dbReference>
<feature type="domain" description="DOCKER" evidence="6">
    <location>
        <begin position="1748"/>
        <end position="1926"/>
    </location>
</feature>
<feature type="region of interest" description="Disordered" evidence="4">
    <location>
        <begin position="967"/>
        <end position="1046"/>
    </location>
</feature>
<evidence type="ECO:0000256" key="2">
    <source>
        <dbReference type="ARBA" id="ARBA00022658"/>
    </source>
</evidence>
<evidence type="ECO:0000256" key="3">
    <source>
        <dbReference type="PROSITE-ProRule" id="PRU00983"/>
    </source>
</evidence>
<dbReference type="STRING" id="9258.ENSOANP00000013951"/>
<comment type="similarity">
    <text evidence="3">Belongs to the DOCK family.</text>
</comment>
<dbReference type="Pfam" id="PF11878">
    <property type="entry name" value="DOCK_C-D_N"/>
    <property type="match status" value="1"/>
</dbReference>
<feature type="compositionally biased region" description="Basic and acidic residues" evidence="4">
    <location>
        <begin position="500"/>
        <end position="517"/>
    </location>
</feature>
<dbReference type="Gene3D" id="2.60.40.150">
    <property type="entry name" value="C2 domain"/>
    <property type="match status" value="1"/>
</dbReference>
<dbReference type="GO" id="GO:0005085">
    <property type="term" value="F:guanyl-nucleotide exchange factor activity"/>
    <property type="evidence" value="ECO:0007669"/>
    <property type="project" value="UniProtKB-KW"/>
</dbReference>
<dbReference type="InterPro" id="IPR035892">
    <property type="entry name" value="C2_domain_sf"/>
</dbReference>
<dbReference type="PANTHER" id="PTHR23317:SF78">
    <property type="entry name" value="DEDICATOR OF CYTOKINESIS PROTEIN 7"/>
    <property type="match status" value="1"/>
</dbReference>
<evidence type="ECO:0000259" key="5">
    <source>
        <dbReference type="PROSITE" id="PS51650"/>
    </source>
</evidence>
<protein>
    <submittedName>
        <fullName evidence="7">Dedicator of cytokinesis 7</fullName>
    </submittedName>
</protein>
<reference evidence="7 8" key="1">
    <citation type="journal article" date="2008" name="Nature">
        <title>Genome analysis of the platypus reveals unique signatures of evolution.</title>
        <authorList>
            <person name="Warren W.C."/>
            <person name="Hillier L.W."/>
            <person name="Marshall Graves J.A."/>
            <person name="Birney E."/>
            <person name="Ponting C.P."/>
            <person name="Grutzner F."/>
            <person name="Belov K."/>
            <person name="Miller W."/>
            <person name="Clarke L."/>
            <person name="Chinwalla A.T."/>
            <person name="Yang S.P."/>
            <person name="Heger A."/>
            <person name="Locke D.P."/>
            <person name="Miethke P."/>
            <person name="Waters P.D."/>
            <person name="Veyrunes F."/>
            <person name="Fulton L."/>
            <person name="Fulton B."/>
            <person name="Graves T."/>
            <person name="Wallis J."/>
            <person name="Puente X.S."/>
            <person name="Lopez-Otin C."/>
            <person name="Ordonez G.R."/>
            <person name="Eichler E.E."/>
            <person name="Chen L."/>
            <person name="Cheng Z."/>
            <person name="Deakin J.E."/>
            <person name="Alsop A."/>
            <person name="Thompson K."/>
            <person name="Kirby P."/>
            <person name="Papenfuss A.T."/>
            <person name="Wakefield M.J."/>
            <person name="Olender T."/>
            <person name="Lancet D."/>
            <person name="Huttley G.A."/>
            <person name="Smit A.F."/>
            <person name="Pask A."/>
            <person name="Temple-Smith P."/>
            <person name="Batzer M.A."/>
            <person name="Walker J.A."/>
            <person name="Konkel M.K."/>
            <person name="Harris R.S."/>
            <person name="Whittington C.M."/>
            <person name="Wong E.S."/>
            <person name="Gemmell N.J."/>
            <person name="Buschiazzo E."/>
            <person name="Vargas Jentzsch I.M."/>
            <person name="Merkel A."/>
            <person name="Schmitz J."/>
            <person name="Zemann A."/>
            <person name="Churakov G."/>
            <person name="Kriegs J.O."/>
            <person name="Brosius J."/>
            <person name="Murchison E.P."/>
            <person name="Sachidanandam R."/>
            <person name="Smith C."/>
            <person name="Hannon G.J."/>
            <person name="Tsend-Ayush E."/>
            <person name="McMillan D."/>
            <person name="Attenborough R."/>
            <person name="Rens W."/>
            <person name="Ferguson-Smith M."/>
            <person name="Lefevre C.M."/>
            <person name="Sharp J.A."/>
            <person name="Nicholas K.R."/>
            <person name="Ray D.A."/>
            <person name="Kube M."/>
            <person name="Reinhardt R."/>
            <person name="Pringle T.H."/>
            <person name="Taylor J."/>
            <person name="Jones R.C."/>
            <person name="Nixon B."/>
            <person name="Dacheux J.L."/>
            <person name="Niwa H."/>
            <person name="Sekita Y."/>
            <person name="Huang X."/>
            <person name="Stark A."/>
            <person name="Kheradpour P."/>
            <person name="Kellis M."/>
            <person name="Flicek P."/>
            <person name="Chen Y."/>
            <person name="Webber C."/>
            <person name="Hardison R."/>
            <person name="Nelson J."/>
            <person name="Hallsworth-Pepin K."/>
            <person name="Delehaunty K."/>
            <person name="Markovic C."/>
            <person name="Minx P."/>
            <person name="Feng Y."/>
            <person name="Kremitzki C."/>
            <person name="Mitreva M."/>
            <person name="Glasscock J."/>
            <person name="Wylie T."/>
            <person name="Wohldmann P."/>
            <person name="Thiru P."/>
            <person name="Nhan M.N."/>
            <person name="Pohl C.S."/>
            <person name="Smith S.M."/>
            <person name="Hou S."/>
            <person name="Nefedov M."/>
            <person name="de Jong P.J."/>
            <person name="Renfree M.B."/>
            <person name="Mardis E.R."/>
            <person name="Wilson R.K."/>
        </authorList>
    </citation>
    <scope>NUCLEOTIDE SEQUENCE [LARGE SCALE GENOMIC DNA]</scope>
    <source>
        <strain evidence="7 8">Glennie</strain>
    </source>
</reference>
<dbReference type="GeneTree" id="ENSGT00940000155661"/>
<dbReference type="CDD" id="cd08696">
    <property type="entry name" value="C2_Dock-C"/>
    <property type="match status" value="1"/>
</dbReference>
<sequence length="1926" mass="216498">AARQRRVFVFIRSLRATRSVCSPFAEKGEVGWVRPVVLIVIASDKSYFLKCLARRKAAYSVGPRPSRERAKCGHSFFQSVLFLGMVNSFFPSRTVAAEVRKQISGQYGGSPQLLKNLNIAGNVAHHAAVPLTEAVDPVDLEDYLITHPLAMESGPLRDLLEFPPDDVEVVYSPRDCRTLVSAVPEESEMDPHVRDCVRSYTEDWAIVNRKYHKLGTGFNPNTLDKQKERQRGLPKQIFESDEIPDGGYQDEQDDLKRRSVSMDDTPRGSWACSIFDLKNSLPDALLPNLLDRTPNEEIDRQNDEQRKSSRHRELFALHPAPDEEEPIERLGIPEIPKEHFGQRLLVKCLSLKFEIEIEPIFASLALYDVKEKKKISENFYFDLNSEQMKGVLRPHVPPAAITTLARSAIFSITYPSQDVFLVIKLEKVLQQGDIGECAEPYMIFKEADAAKNKEKLEKLKSQAEQFCQRLGKYRMPFAWTAIHLMNIVSSAGSLERDSTEVEISTGERKGSWSERRNSSIAGRRSLERTASGDEACNLTSFRPATLTVTNFFKQEGDRLSDEDLYKFLADMRRPSSVLRRLRPITAQLKIDISPAPENPQYCLTPELLQVKLYPDSRVRPTREILEFPARDIYVPNTTYRNLLYVYPQSLNFANRQGSARNITVKVQFMYGEDPSNAMPVIFGKSSCSEFSKEAYTAVVYHNRSPDFHEEIKVKLPATLTDHHHLLFTFYHVSCQQKQNTPLETPVGYTWIPMLQNGRLKTGQFCLPVSLEKPPQAYSVLSPEVPLPGMKWVDNHKGVFSVEVVAVSSLHTQDPFLDKFFALVHALDEHMFPVRIGDMRIMENNLENELKSSISALNSSQLEPVVRFLHLLLDKLILLVVRPPIIAGQIVNLGQASFEAMASIVNRLHKSLDGSQDQHGRNSLLTSYIYYVFRLPNTYPSSTSPGPGGLGGSVHYATMARSAVRPASLNLNRSRSLSNSNPDISGTPTSPDDEVRSIIGSKGLDRSNSWVNTGGPKAAPWGSNPSPSAESTQAMDRSCNRMSSHTETPSFLQTLTGRLPTKKLFHEELALQWVVCSGSVREAALQQAWFFFELMVKSMVHHLYFADKLDAPRKNRFPERFMDDITALVSTIASDIVSRFQKDAEMVERLNTSLAFFLNDLLSVMDRGFVFSLIKACYKQVSSKLYSLSNPSILVSLRLDFLRIVCSHEHYVTLNLPCSLLTPPASPSPSVSSATSQSSGFSTNVQDQKIANMFELSGPFRQQHYLAGLVLTELAVILDPDAEGLFGLHKKVINMVHNLLSSHDSDPRYSDPQVKARVAMLYLPLIGVIMETVPQLYDFTESHNQRGRPTCVAVDEYDGEGGNMISQTVAMAIAGTSVPQLTRPSSFLLTASSGRQHSTFSAESSRSLLICLLWVLRNADETVLQKWFTDLSVLQLNRLLDLLYLCVSCFEYKGKKVFERMNSLTFKKSKDMRAKLEEAILGSIGARQEMVRRSRGQLERSPSGSAFGSQENLRWRKDMTHWRQNTEKLDKSRAEIEHEALIDGNLATEANLIILDTLEIVVQTVSVTESKESILGGVLKVLLHSMACNQSALYLQHCFATQRALVSKFPELLFEEETEQCADLCLRLLRHCSSSISTIRSHASASLYLLMRQNFEIGNNFARVKMQVTMSLSSLVGTSQNFNEEFLRRSLKTILTYAEEDLELRETTFPDQVQDLVFNLHMILSDTVKMKEHQEDPEMLIDLMYRIAKGYQTSPDLRLTWLQNMAGKHSERSNHAEAAQCLVHSAALVAEYLSMLEDRKYLPVGCVTFQNISSNVLEESAVSDDVVSPDEEGICSGKYFTEAGLVGLLEQAAASFSMAGMYEAVNEAYKVLIPIHEANRDAKKLSTIHGKLQEAFSKIVHQTSAELGFVLAQWIEPGPWASERSGF</sequence>
<feature type="domain" description="C2 DOCK-type" evidence="5">
    <location>
        <begin position="640"/>
        <end position="806"/>
    </location>
</feature>
<feature type="region of interest" description="Disordered" evidence="4">
    <location>
        <begin position="500"/>
        <end position="528"/>
    </location>
</feature>
<dbReference type="FunFam" id="1.25.40.410:FF:000002">
    <property type="entry name" value="Dedicator of cytokinesis protein 7"/>
    <property type="match status" value="1"/>
</dbReference>
<dbReference type="InterPro" id="IPR026791">
    <property type="entry name" value="DOCK"/>
</dbReference>
<name>F6XH69_ORNAN</name>
<feature type="compositionally biased region" description="Polar residues" evidence="4">
    <location>
        <begin position="1022"/>
        <end position="1046"/>
    </location>
</feature>
<dbReference type="PANTHER" id="PTHR23317">
    <property type="entry name" value="DEDICATOR OF CYTOKINESIS DOCK"/>
    <property type="match status" value="1"/>
</dbReference>
<keyword evidence="1" id="KW-0597">Phosphoprotein</keyword>
<proteinExistence type="inferred from homology"/>
<organism evidence="7 8">
    <name type="scientific">Ornithorhynchus anatinus</name>
    <name type="common">Duckbill platypus</name>
    <dbReference type="NCBI Taxonomy" id="9258"/>
    <lineage>
        <taxon>Eukaryota</taxon>
        <taxon>Metazoa</taxon>
        <taxon>Chordata</taxon>
        <taxon>Craniata</taxon>
        <taxon>Vertebrata</taxon>
        <taxon>Euteleostomi</taxon>
        <taxon>Mammalia</taxon>
        <taxon>Monotremata</taxon>
        <taxon>Ornithorhynchidae</taxon>
        <taxon>Ornithorhynchus</taxon>
    </lineage>
</organism>
<keyword evidence="8" id="KW-1185">Reference proteome</keyword>
<dbReference type="PROSITE" id="PS51650">
    <property type="entry name" value="C2_DOCK"/>
    <property type="match status" value="1"/>
</dbReference>
<dbReference type="InterPro" id="IPR021816">
    <property type="entry name" value="DOCK_C/D_N"/>
</dbReference>
<reference evidence="7" key="3">
    <citation type="submission" date="2025-09" db="UniProtKB">
        <authorList>
            <consortium name="Ensembl"/>
        </authorList>
    </citation>
    <scope>IDENTIFICATION</scope>
    <source>
        <strain evidence="7">Glennie</strain>
    </source>
</reference>
<dbReference type="GO" id="GO:0007264">
    <property type="term" value="P:small GTPase-mediated signal transduction"/>
    <property type="evidence" value="ECO:0007669"/>
    <property type="project" value="InterPro"/>
</dbReference>
<dbReference type="FunFam" id="2.60.40.150:FF:000022">
    <property type="entry name" value="Dedicator of cytokinesis protein 7"/>
    <property type="match status" value="1"/>
</dbReference>
<evidence type="ECO:0000256" key="1">
    <source>
        <dbReference type="ARBA" id="ARBA00022553"/>
    </source>
</evidence>
<dbReference type="Ensembl" id="ENSOANT00000013954.3">
    <property type="protein sequence ID" value="ENSOANP00000013951.2"/>
    <property type="gene ID" value="ENSOANG00000009181.3"/>
</dbReference>
<dbReference type="eggNOG" id="KOG1997">
    <property type="taxonomic scope" value="Eukaryota"/>
</dbReference>
<gene>
    <name evidence="7" type="primary">DOCK7</name>
</gene>
<dbReference type="InterPro" id="IPR043161">
    <property type="entry name" value="DOCK_C_lobe_A"/>
</dbReference>
<evidence type="ECO:0000259" key="6">
    <source>
        <dbReference type="PROSITE" id="PS51651"/>
    </source>
</evidence>
<dbReference type="InterPro" id="IPR027007">
    <property type="entry name" value="C2_DOCK-type_domain"/>
</dbReference>
<dbReference type="Proteomes" id="UP000002279">
    <property type="component" value="Chromosome 18"/>
</dbReference>
<evidence type="ECO:0000256" key="4">
    <source>
        <dbReference type="SAM" id="MobiDB-lite"/>
    </source>
</evidence>
<feature type="compositionally biased region" description="Low complexity" evidence="4">
    <location>
        <begin position="967"/>
        <end position="980"/>
    </location>
</feature>
<accession>F6XH69</accession>
<dbReference type="Gene3D" id="1.25.40.410">
    <property type="match status" value="1"/>
</dbReference>